<proteinExistence type="predicted"/>
<name>A0AAT9V574_9CAUD</name>
<organism evidence="1">
    <name type="scientific">Klebsiella phage Kpn74</name>
    <dbReference type="NCBI Taxonomy" id="3044026"/>
    <lineage>
        <taxon>Viruses</taxon>
        <taxon>Duplodnaviria</taxon>
        <taxon>Heunggongvirae</taxon>
        <taxon>Uroviricota</taxon>
        <taxon>Caudoviricetes</taxon>
    </lineage>
</organism>
<evidence type="ECO:0000313" key="1">
    <source>
        <dbReference type="EMBL" id="WJE88330.1"/>
    </source>
</evidence>
<dbReference type="EMBL" id="OQ790078">
    <property type="protein sequence ID" value="WJE88330.1"/>
    <property type="molecule type" value="Genomic_DNA"/>
</dbReference>
<accession>A0AAT9V574</accession>
<reference evidence="1" key="1">
    <citation type="journal article" date="2024" name="Can. J. Microbiol.">
        <title>Biological and genomic characteristics of three novel bacteriophages and a phage-plasmid of Klebsiella pneumoniae.</title>
        <authorList>
            <person name="Uskudar-Guclu A."/>
            <person name="Unlu S."/>
            <person name="Salih-Dogan H."/>
            <person name="Yalcin S."/>
            <person name="Basustaoglu A."/>
        </authorList>
    </citation>
    <scope>NUCLEOTIDE SEQUENCE</scope>
</reference>
<protein>
    <submittedName>
        <fullName evidence="1">Uncharacterized protein</fullName>
    </submittedName>
</protein>
<sequence>MPFSLRKATTRPQLAHVPMHCGTPTIRATVLALTDCF</sequence>